<dbReference type="Pfam" id="PF23024">
    <property type="entry name" value="AMP-dom_DIP2-like"/>
    <property type="match status" value="1"/>
</dbReference>
<keyword evidence="3" id="KW-0276">Fatty acid metabolism</keyword>
<dbReference type="InterPro" id="IPR042099">
    <property type="entry name" value="ANL_N_sf"/>
</dbReference>
<keyword evidence="4" id="KW-0443">Lipid metabolism</keyword>
<feature type="domain" description="AMP-binding enzyme C-terminal" evidence="6">
    <location>
        <begin position="507"/>
        <end position="615"/>
    </location>
</feature>
<dbReference type="InterPro" id="IPR025110">
    <property type="entry name" value="AMP-bd_C"/>
</dbReference>
<evidence type="ECO:0000256" key="2">
    <source>
        <dbReference type="ARBA" id="ARBA00022598"/>
    </source>
</evidence>
<dbReference type="Gene3D" id="3.30.300.30">
    <property type="match status" value="1"/>
</dbReference>
<dbReference type="NCBIfam" id="NF040633">
    <property type="entry name" value="FadD32_Coryne"/>
    <property type="match status" value="1"/>
</dbReference>
<reference evidence="7 8" key="1">
    <citation type="submission" date="2015-05" db="EMBL/GenBank/DDBJ databases">
        <title>Complete genome sequence of Corynebacterium epidermidicanis DSM 45586, isolated from the skin of a dog suffering from pruritus.</title>
        <authorList>
            <person name="Ruckert C."/>
            <person name="Albersmeier A."/>
            <person name="Winkler A."/>
            <person name="Tauch A."/>
        </authorList>
    </citation>
    <scope>NUCLEOTIDE SEQUENCE [LARGE SCALE GENOMIC DNA]</scope>
    <source>
        <strain evidence="7 8">DSM 45586</strain>
    </source>
</reference>
<dbReference type="AlphaFoldDB" id="A0A0G3GZC4"/>
<dbReference type="GO" id="GO:0005886">
    <property type="term" value="C:plasma membrane"/>
    <property type="evidence" value="ECO:0007669"/>
    <property type="project" value="TreeGrafter"/>
</dbReference>
<gene>
    <name evidence="7" type="ORF">CEPID_11620</name>
</gene>
<dbReference type="InterPro" id="IPR040097">
    <property type="entry name" value="FAAL/FAAC"/>
</dbReference>
<dbReference type="Proteomes" id="UP000035368">
    <property type="component" value="Chromosome"/>
</dbReference>
<dbReference type="OrthoDB" id="3671040at2"/>
<dbReference type="InterPro" id="IPR000873">
    <property type="entry name" value="AMP-dep_synth/lig_dom"/>
</dbReference>
<dbReference type="PANTHER" id="PTHR22754:SF32">
    <property type="entry name" value="DISCO-INTERACTING PROTEIN 2"/>
    <property type="match status" value="1"/>
</dbReference>
<dbReference type="SUPFAM" id="SSF56801">
    <property type="entry name" value="Acetyl-CoA synthetase-like"/>
    <property type="match status" value="1"/>
</dbReference>
<keyword evidence="8" id="KW-1185">Reference proteome</keyword>
<dbReference type="STRING" id="1050174.CEPID_11620"/>
<evidence type="ECO:0000313" key="7">
    <source>
        <dbReference type="EMBL" id="AKK04152.1"/>
    </source>
</evidence>
<dbReference type="GO" id="GO:0006633">
    <property type="term" value="P:fatty acid biosynthetic process"/>
    <property type="evidence" value="ECO:0007669"/>
    <property type="project" value="TreeGrafter"/>
</dbReference>
<dbReference type="PATRIC" id="fig|1050174.4.peg.2346"/>
<feature type="domain" description="AMP-dependent synthetase/ligase" evidence="5">
    <location>
        <begin position="39"/>
        <end position="452"/>
    </location>
</feature>
<evidence type="ECO:0000256" key="3">
    <source>
        <dbReference type="ARBA" id="ARBA00022832"/>
    </source>
</evidence>
<dbReference type="EC" id="6.2.1.-" evidence="7"/>
<evidence type="ECO:0000313" key="8">
    <source>
        <dbReference type="Proteomes" id="UP000035368"/>
    </source>
</evidence>
<keyword evidence="2 7" id="KW-0436">Ligase</keyword>
<dbReference type="GO" id="GO:0016874">
    <property type="term" value="F:ligase activity"/>
    <property type="evidence" value="ECO:0007669"/>
    <property type="project" value="UniProtKB-KW"/>
</dbReference>
<accession>A0A0G3GZC4</accession>
<dbReference type="PANTHER" id="PTHR22754">
    <property type="entry name" value="DISCO-INTERACTING PROTEIN 2 DIP2 -RELATED"/>
    <property type="match status" value="1"/>
</dbReference>
<dbReference type="FunFam" id="3.40.50.12780:FF:000013">
    <property type="entry name" value="Long-chain-fatty-acid--AMP ligase FadD32"/>
    <property type="match status" value="1"/>
</dbReference>
<protein>
    <submittedName>
        <fullName evidence="7">Acyl-CoA synthetase (AMP-forming)/AMP-acid ligase II</fullName>
        <ecNumber evidence="7">6.2.1.-</ecNumber>
    </submittedName>
</protein>
<dbReference type="GO" id="GO:0071766">
    <property type="term" value="P:Actinobacterium-type cell wall biogenesis"/>
    <property type="evidence" value="ECO:0007669"/>
    <property type="project" value="UniProtKB-ARBA"/>
</dbReference>
<evidence type="ECO:0000259" key="5">
    <source>
        <dbReference type="Pfam" id="PF00501"/>
    </source>
</evidence>
<comment type="similarity">
    <text evidence="1">Belongs to the ATP-dependent AMP-binding enzyme family.</text>
</comment>
<dbReference type="KEGG" id="cei:CEPID_11620"/>
<dbReference type="CDD" id="cd05931">
    <property type="entry name" value="FAAL"/>
    <property type="match status" value="1"/>
</dbReference>
<name>A0A0G3GZC4_9CORY</name>
<evidence type="ECO:0000259" key="6">
    <source>
        <dbReference type="Pfam" id="PF23024"/>
    </source>
</evidence>
<dbReference type="Gene3D" id="3.40.50.12780">
    <property type="entry name" value="N-terminal domain of ligase-like"/>
    <property type="match status" value="1"/>
</dbReference>
<sequence length="618" mass="68075">MDINAAMGRFFNEQGNIVLPPQLTLPAMCEMIYQADLAQGGGDRECLIFWDYSDNKAGNRMVYTRTQMNTRIKVVAARLQQVGQLGDRVAILAGNSPEYIFSFLGAMYAGMVPVPLYDPNEPGHSDHLNAVLADARPQIVCTNKTSAGAVRKLFGALPAAERPRVLAVDALPDSTAEAWTSPMAHPEYMQRLARTGQQPVDTMAFLQYTSGSTRMPAGVMLSHRNIVTNVLQIFSAAKLKMPMRLSLWIPLHHDMGMILAAFVTILGVEFDLMNPRDFIQQPSRWIKQMSRRDADTNVYTVVPNFALELGARFGVPAAGEELDLSAVDGMIVGSEPVTMHALESFYRVFKDYGLDRQALRPSYGMAEATLLVSTPQTDNRPLIKHFDREALAQGRAEFQDEPGENTTPFTGCGESNNSMHMIIVDPETKQEVADGVIGEFWVYGENNAVGYLGREDETQETFRNQLAGRLAENSRAEGVPEKALWMATGDLGTYIENQVFLTSRLKDLIVIAGRNHYPVDIEFTAQQATDHLRPAAIAAFAIQGDDVERLVIIAERDVDKSTDGDAAAIEAIREAVTSAHGIRPHDIKIVAPEAINRSSSGKIARRVIAKSYLAEQES</sequence>
<dbReference type="Pfam" id="PF00501">
    <property type="entry name" value="AMP-binding"/>
    <property type="match status" value="1"/>
</dbReference>
<evidence type="ECO:0000256" key="1">
    <source>
        <dbReference type="ARBA" id="ARBA00006432"/>
    </source>
</evidence>
<dbReference type="GO" id="GO:0070566">
    <property type="term" value="F:adenylyltransferase activity"/>
    <property type="evidence" value="ECO:0007669"/>
    <property type="project" value="TreeGrafter"/>
</dbReference>
<organism evidence="7 8">
    <name type="scientific">Corynebacterium epidermidicanis</name>
    <dbReference type="NCBI Taxonomy" id="1050174"/>
    <lineage>
        <taxon>Bacteria</taxon>
        <taxon>Bacillati</taxon>
        <taxon>Actinomycetota</taxon>
        <taxon>Actinomycetes</taxon>
        <taxon>Mycobacteriales</taxon>
        <taxon>Corynebacteriaceae</taxon>
        <taxon>Corynebacterium</taxon>
    </lineage>
</organism>
<proteinExistence type="inferred from homology"/>
<dbReference type="EMBL" id="CP011541">
    <property type="protein sequence ID" value="AKK04152.1"/>
    <property type="molecule type" value="Genomic_DNA"/>
</dbReference>
<dbReference type="RefSeq" id="WP_047241038.1">
    <property type="nucleotide sequence ID" value="NZ_CP011541.1"/>
</dbReference>
<evidence type="ECO:0000256" key="4">
    <source>
        <dbReference type="ARBA" id="ARBA00023098"/>
    </source>
</evidence>
<dbReference type="InterPro" id="IPR045851">
    <property type="entry name" value="AMP-bd_C_sf"/>
</dbReference>